<comment type="caution">
    <text evidence="2">The sequence shown here is derived from an EMBL/GenBank/DDBJ whole genome shotgun (WGS) entry which is preliminary data.</text>
</comment>
<evidence type="ECO:0000256" key="1">
    <source>
        <dbReference type="SAM" id="MobiDB-lite"/>
    </source>
</evidence>
<protein>
    <submittedName>
        <fullName evidence="2">Uncharacterized protein</fullName>
    </submittedName>
</protein>
<feature type="compositionally biased region" description="Polar residues" evidence="1">
    <location>
        <begin position="33"/>
        <end position="42"/>
    </location>
</feature>
<dbReference type="EMBL" id="JAGINP010000010">
    <property type="protein sequence ID" value="MBP2293355.1"/>
    <property type="molecule type" value="Genomic_DNA"/>
</dbReference>
<feature type="compositionally biased region" description="Basic and acidic residues" evidence="1">
    <location>
        <begin position="15"/>
        <end position="26"/>
    </location>
</feature>
<sequence>MDEQERIKALECENREVRQANESADRGHRHGGVTQTNRSSGNPARFKPERTFLSGVLINDILSPKLVSDLREGTTFRVVNCLLCGPISAPPVRLQPCG</sequence>
<organism evidence="2 3">
    <name type="scientific">Azospirillum rugosum</name>
    <dbReference type="NCBI Taxonomy" id="416170"/>
    <lineage>
        <taxon>Bacteria</taxon>
        <taxon>Pseudomonadati</taxon>
        <taxon>Pseudomonadota</taxon>
        <taxon>Alphaproteobacteria</taxon>
        <taxon>Rhodospirillales</taxon>
        <taxon>Azospirillaceae</taxon>
        <taxon>Azospirillum</taxon>
    </lineage>
</organism>
<accession>A0ABS4SLB4</accession>
<evidence type="ECO:0000313" key="2">
    <source>
        <dbReference type="EMBL" id="MBP2293355.1"/>
    </source>
</evidence>
<evidence type="ECO:0000313" key="3">
    <source>
        <dbReference type="Proteomes" id="UP000781958"/>
    </source>
</evidence>
<dbReference type="RefSeq" id="WP_209767284.1">
    <property type="nucleotide sequence ID" value="NZ_JAGINP010000010.1"/>
</dbReference>
<gene>
    <name evidence="2" type="ORF">J2851_003138</name>
</gene>
<reference evidence="2 3" key="1">
    <citation type="submission" date="2021-03" db="EMBL/GenBank/DDBJ databases">
        <title>Genomic Encyclopedia of Type Strains, Phase III (KMG-III): the genomes of soil and plant-associated and newly described type strains.</title>
        <authorList>
            <person name="Whitman W."/>
        </authorList>
    </citation>
    <scope>NUCLEOTIDE SEQUENCE [LARGE SCALE GENOMIC DNA]</scope>
    <source>
        <strain evidence="2 3">IMMIB AFH-6</strain>
    </source>
</reference>
<dbReference type="Proteomes" id="UP000781958">
    <property type="component" value="Unassembled WGS sequence"/>
</dbReference>
<proteinExistence type="predicted"/>
<feature type="region of interest" description="Disordered" evidence="1">
    <location>
        <begin position="15"/>
        <end position="46"/>
    </location>
</feature>
<keyword evidence="3" id="KW-1185">Reference proteome</keyword>
<name>A0ABS4SLB4_9PROT</name>